<reference evidence="1" key="1">
    <citation type="submission" date="2021-01" db="EMBL/GenBank/DDBJ databases">
        <title>Adiantum capillus-veneris genome.</title>
        <authorList>
            <person name="Fang Y."/>
            <person name="Liao Q."/>
        </authorList>
    </citation>
    <scope>NUCLEOTIDE SEQUENCE</scope>
    <source>
        <strain evidence="1">H3</strain>
        <tissue evidence="1">Leaf</tissue>
    </source>
</reference>
<dbReference type="Proteomes" id="UP000886520">
    <property type="component" value="Chromosome 21"/>
</dbReference>
<comment type="caution">
    <text evidence="1">The sequence shown here is derived from an EMBL/GenBank/DDBJ whole genome shotgun (WGS) entry which is preliminary data.</text>
</comment>
<evidence type="ECO:0000313" key="1">
    <source>
        <dbReference type="EMBL" id="KAI5063298.1"/>
    </source>
</evidence>
<dbReference type="EMBL" id="JABFUD020000021">
    <property type="protein sequence ID" value="KAI5063298.1"/>
    <property type="molecule type" value="Genomic_DNA"/>
</dbReference>
<gene>
    <name evidence="1" type="ORF">GOP47_0021845</name>
</gene>
<keyword evidence="2" id="KW-1185">Reference proteome</keyword>
<proteinExistence type="predicted"/>
<evidence type="ECO:0000313" key="2">
    <source>
        <dbReference type="Proteomes" id="UP000886520"/>
    </source>
</evidence>
<dbReference type="AlphaFoldDB" id="A0A9D4U898"/>
<protein>
    <submittedName>
        <fullName evidence="1">Uncharacterized protein</fullName>
    </submittedName>
</protein>
<name>A0A9D4U898_ADICA</name>
<organism evidence="1 2">
    <name type="scientific">Adiantum capillus-veneris</name>
    <name type="common">Maidenhair fern</name>
    <dbReference type="NCBI Taxonomy" id="13818"/>
    <lineage>
        <taxon>Eukaryota</taxon>
        <taxon>Viridiplantae</taxon>
        <taxon>Streptophyta</taxon>
        <taxon>Embryophyta</taxon>
        <taxon>Tracheophyta</taxon>
        <taxon>Polypodiopsida</taxon>
        <taxon>Polypodiidae</taxon>
        <taxon>Polypodiales</taxon>
        <taxon>Pteridineae</taxon>
        <taxon>Pteridaceae</taxon>
        <taxon>Vittarioideae</taxon>
        <taxon>Adiantum</taxon>
    </lineage>
</organism>
<accession>A0A9D4U898</accession>
<sequence length="72" mass="8407">MPNSRVRDGYMYKLIEQMQTELGDRFRNRDACTVSLEKFRCIIIMDSEALRQLACMGFFSSSKSSMVLQKML</sequence>